<dbReference type="PANTHER" id="PTHR34400">
    <property type="match status" value="1"/>
</dbReference>
<dbReference type="Pfam" id="PF12902">
    <property type="entry name" value="Ferritin-like"/>
    <property type="match status" value="1"/>
</dbReference>
<dbReference type="RefSeq" id="WP_099198980.1">
    <property type="nucleotide sequence ID" value="NZ_JBIRXA010000002.1"/>
</dbReference>
<gene>
    <name evidence="2" type="ORF">BLA24_11945</name>
</gene>
<dbReference type="PANTHER" id="PTHR34400:SF4">
    <property type="entry name" value="MEMBRANE PROTEIN"/>
    <property type="match status" value="1"/>
</dbReference>
<evidence type="ECO:0000313" key="3">
    <source>
        <dbReference type="Proteomes" id="UP000222531"/>
    </source>
</evidence>
<sequence>MTEPAVLAEPPFRVPRDRADLQLFLQAALTLEHLTIPPYLTAMYSLRPGRNRPASHIIRSVVLEEMLHMTLVANLLSAVGGEALVADSRFVSSYPAVLPFSKEKVPVALRHFGPEALETFLYIERPAYVAEPPGHPSVGEDDGWTSVGQFYATLRAGVLRLSAELGERELFCGDPARQVGPADFYDSGGEVFAVTDLASALKALRVVTEQGEGADGTVFDSDEELFGETRQPAHYFRFDEIRRERAYGPYDTPAGGPSGPDIAVAWQDAYPLDPGAKVAHYPPGSAVRRAADRFNEVYARLLCVLQAAFTGTPAVLRAAVPTMLELRALSERLHRNPHPDPARRAAGLHASPTYEVTERHFERARAELALRE</sequence>
<dbReference type="EMBL" id="NHZO01000136">
    <property type="protein sequence ID" value="PHQ51787.1"/>
    <property type="molecule type" value="Genomic_DNA"/>
</dbReference>
<organism evidence="2 3">
    <name type="scientific">Streptomyces cinnamoneus</name>
    <name type="common">Streptoverticillium cinnamoneum</name>
    <dbReference type="NCBI Taxonomy" id="53446"/>
    <lineage>
        <taxon>Bacteria</taxon>
        <taxon>Bacillati</taxon>
        <taxon>Actinomycetota</taxon>
        <taxon>Actinomycetes</taxon>
        <taxon>Kitasatosporales</taxon>
        <taxon>Streptomycetaceae</taxon>
        <taxon>Streptomyces</taxon>
        <taxon>Streptomyces cinnamoneus group</taxon>
    </lineage>
</organism>
<dbReference type="OrthoDB" id="9800162at2"/>
<evidence type="ECO:0000259" key="1">
    <source>
        <dbReference type="Pfam" id="PF12902"/>
    </source>
</evidence>
<dbReference type="Proteomes" id="UP000222531">
    <property type="component" value="Unassembled WGS sequence"/>
</dbReference>
<reference evidence="2 3" key="1">
    <citation type="journal article" date="2017" name="Biochemistry">
        <title>Identification of the Biosynthetic Pathway for the Antibiotic Bicyclomycin.</title>
        <authorList>
            <person name="Patteson J."/>
            <person name="Cai W."/>
            <person name="Johnson R.A."/>
            <person name="Santa Maria K."/>
            <person name="Li B."/>
        </authorList>
    </citation>
    <scope>NUCLEOTIDE SEQUENCE [LARGE SCALE GENOMIC DNA]</scope>
    <source>
        <strain evidence="2 3">ATCC 21532</strain>
    </source>
</reference>
<comment type="caution">
    <text evidence="2">The sequence shown here is derived from an EMBL/GenBank/DDBJ whole genome shotgun (WGS) entry which is preliminary data.</text>
</comment>
<name>A0A2G1XKN0_STRCJ</name>
<dbReference type="AlphaFoldDB" id="A0A2G1XKN0"/>
<keyword evidence="3" id="KW-1185">Reference proteome</keyword>
<accession>A0A2G1XKN0</accession>
<dbReference type="InterPro" id="IPR012347">
    <property type="entry name" value="Ferritin-like"/>
</dbReference>
<proteinExistence type="predicted"/>
<evidence type="ECO:0000313" key="2">
    <source>
        <dbReference type="EMBL" id="PHQ51787.1"/>
    </source>
</evidence>
<dbReference type="Gene3D" id="1.20.1260.10">
    <property type="match status" value="1"/>
</dbReference>
<feature type="domain" description="Iminophenyl-pyruvate dimer synthase" evidence="1">
    <location>
        <begin position="25"/>
        <end position="242"/>
    </location>
</feature>
<protein>
    <recommendedName>
        <fullName evidence="1">Iminophenyl-pyruvate dimer synthase domain-containing protein</fullName>
    </recommendedName>
</protein>
<dbReference type="InterPro" id="IPR026820">
    <property type="entry name" value="VioB/RebD_dom"/>
</dbReference>